<sequence length="327" mass="34804">MIQLEDIAHVAYYAEDLATMSAFLADFGFVPLSQNGDALYMKGSGAQPYAHVTLAAGNDKSGMAYVAFEVASADELRRAAAIPGASTIEEVDGPCAGQRVRLRDPDGFAIHLVHWTQGAAAATVSAQPPACTAMTNTPAAKSRLGATLRPPRGPAPVFRLGHVLLHVRDIAATDAWYTRHLGLRLSDGLTEPGGDRMVAGFYRLSKADQYVDHHAIGFVEAPATLAGTAHHASFEVESFDAISAGHHWLGRRGWKPRWGVGRHVLGSQVFDYWHDPAGNVVEHYADGDVFNESTPAGFHPNSIDMLASWAPPYPGTAGTAGAQGKAD</sequence>
<dbReference type="InterPro" id="IPR004360">
    <property type="entry name" value="Glyas_Fos-R_dOase_dom"/>
</dbReference>
<dbReference type="EMBL" id="CAJPVI010000014">
    <property type="protein sequence ID" value="CAG2145229.1"/>
    <property type="molecule type" value="Genomic_DNA"/>
</dbReference>
<name>A0ABN7Q2K2_9BURK</name>
<reference evidence="3 4" key="1">
    <citation type="submission" date="2021-03" db="EMBL/GenBank/DDBJ databases">
        <authorList>
            <person name="Peeters C."/>
        </authorList>
    </citation>
    <scope>NUCLEOTIDE SEQUENCE [LARGE SCALE GENOMIC DNA]</scope>
    <source>
        <strain evidence="3 4">LMG 26411</strain>
    </source>
</reference>
<evidence type="ECO:0000313" key="4">
    <source>
        <dbReference type="Proteomes" id="UP000672657"/>
    </source>
</evidence>
<feature type="domain" description="VOC" evidence="2">
    <location>
        <begin position="6"/>
        <end position="115"/>
    </location>
</feature>
<dbReference type="PANTHER" id="PTHR43048">
    <property type="entry name" value="METHYLMALONYL-COA EPIMERASE"/>
    <property type="match status" value="1"/>
</dbReference>
<evidence type="ECO:0000313" key="3">
    <source>
        <dbReference type="EMBL" id="CAG2145229.1"/>
    </source>
</evidence>
<dbReference type="PANTHER" id="PTHR43048:SF3">
    <property type="entry name" value="METHYLMALONYL-COA EPIMERASE, MITOCHONDRIAL"/>
    <property type="match status" value="1"/>
</dbReference>
<dbReference type="InterPro" id="IPR037523">
    <property type="entry name" value="VOC_core"/>
</dbReference>
<keyword evidence="1" id="KW-0479">Metal-binding</keyword>
<evidence type="ECO:0000259" key="2">
    <source>
        <dbReference type="PROSITE" id="PS51819"/>
    </source>
</evidence>
<protein>
    <recommendedName>
        <fullName evidence="2">VOC domain-containing protein</fullName>
    </recommendedName>
</protein>
<dbReference type="Gene3D" id="3.10.180.10">
    <property type="entry name" value="2,3-Dihydroxybiphenyl 1,2-Dioxygenase, domain 1"/>
    <property type="match status" value="2"/>
</dbReference>
<evidence type="ECO:0000256" key="1">
    <source>
        <dbReference type="ARBA" id="ARBA00022723"/>
    </source>
</evidence>
<feature type="domain" description="VOC" evidence="2">
    <location>
        <begin position="159"/>
        <end position="286"/>
    </location>
</feature>
<dbReference type="Pfam" id="PF00903">
    <property type="entry name" value="Glyoxalase"/>
    <property type="match status" value="1"/>
</dbReference>
<gene>
    <name evidence="3" type="ORF">LMG26411_02708</name>
</gene>
<dbReference type="RefSeq" id="WP_211953776.1">
    <property type="nucleotide sequence ID" value="NZ_CAJPVI010000014.1"/>
</dbReference>
<dbReference type="SUPFAM" id="SSF54593">
    <property type="entry name" value="Glyoxalase/Bleomycin resistance protein/Dihydroxybiphenyl dioxygenase"/>
    <property type="match status" value="1"/>
</dbReference>
<keyword evidence="4" id="KW-1185">Reference proteome</keyword>
<proteinExistence type="predicted"/>
<dbReference type="InterPro" id="IPR029068">
    <property type="entry name" value="Glyas_Bleomycin-R_OHBP_Dase"/>
</dbReference>
<dbReference type="InterPro" id="IPR051785">
    <property type="entry name" value="MMCE/EMCE_epimerase"/>
</dbReference>
<dbReference type="PROSITE" id="PS51819">
    <property type="entry name" value="VOC"/>
    <property type="match status" value="2"/>
</dbReference>
<organism evidence="3 4">
    <name type="scientific">Cupriavidus numazuensis</name>
    <dbReference type="NCBI Taxonomy" id="221992"/>
    <lineage>
        <taxon>Bacteria</taxon>
        <taxon>Pseudomonadati</taxon>
        <taxon>Pseudomonadota</taxon>
        <taxon>Betaproteobacteria</taxon>
        <taxon>Burkholderiales</taxon>
        <taxon>Burkholderiaceae</taxon>
        <taxon>Cupriavidus</taxon>
    </lineage>
</organism>
<comment type="caution">
    <text evidence="3">The sequence shown here is derived from an EMBL/GenBank/DDBJ whole genome shotgun (WGS) entry which is preliminary data.</text>
</comment>
<dbReference type="Proteomes" id="UP000672657">
    <property type="component" value="Unassembled WGS sequence"/>
</dbReference>
<accession>A0ABN7Q2K2</accession>